<evidence type="ECO:0000313" key="2">
    <source>
        <dbReference type="Proteomes" id="UP000092600"/>
    </source>
</evidence>
<accession>A0A199VSK5</accession>
<sequence length="98" mass="11273">KHSEQYVVPLTYRYKAKGKRRNPYYVLQVTEGGTTQCISGFAAWMAQGLFADHEDVMQWKRSIYSPRPPVPPSIMKISVWLVLEGIMLLSEANLQEKN</sequence>
<dbReference type="Proteomes" id="UP000092600">
    <property type="component" value="Unassembled WGS sequence"/>
</dbReference>
<protein>
    <submittedName>
        <fullName evidence="1">Uncharacterized protein</fullName>
    </submittedName>
</protein>
<feature type="non-terminal residue" evidence="1">
    <location>
        <position position="98"/>
    </location>
</feature>
<gene>
    <name evidence="1" type="ORF">ACMD2_23731</name>
</gene>
<feature type="non-terminal residue" evidence="1">
    <location>
        <position position="1"/>
    </location>
</feature>
<evidence type="ECO:0000313" key="1">
    <source>
        <dbReference type="EMBL" id="OAY80039.1"/>
    </source>
</evidence>
<dbReference type="AlphaFoldDB" id="A0A199VSK5"/>
<name>A0A199VSK5_ANACO</name>
<proteinExistence type="predicted"/>
<dbReference type="EMBL" id="LSRQ01000961">
    <property type="protein sequence ID" value="OAY80039.1"/>
    <property type="molecule type" value="Genomic_DNA"/>
</dbReference>
<comment type="caution">
    <text evidence="1">The sequence shown here is derived from an EMBL/GenBank/DDBJ whole genome shotgun (WGS) entry which is preliminary data.</text>
</comment>
<organism evidence="1 2">
    <name type="scientific">Ananas comosus</name>
    <name type="common">Pineapple</name>
    <name type="synonym">Ananas ananas</name>
    <dbReference type="NCBI Taxonomy" id="4615"/>
    <lineage>
        <taxon>Eukaryota</taxon>
        <taxon>Viridiplantae</taxon>
        <taxon>Streptophyta</taxon>
        <taxon>Embryophyta</taxon>
        <taxon>Tracheophyta</taxon>
        <taxon>Spermatophyta</taxon>
        <taxon>Magnoliopsida</taxon>
        <taxon>Liliopsida</taxon>
        <taxon>Poales</taxon>
        <taxon>Bromeliaceae</taxon>
        <taxon>Bromelioideae</taxon>
        <taxon>Ananas</taxon>
    </lineage>
</organism>
<reference evidence="1 2" key="1">
    <citation type="journal article" date="2016" name="DNA Res.">
        <title>The draft genome of MD-2 pineapple using hybrid error correction of long reads.</title>
        <authorList>
            <person name="Redwan R.M."/>
            <person name="Saidin A."/>
            <person name="Kumar S.V."/>
        </authorList>
    </citation>
    <scope>NUCLEOTIDE SEQUENCE [LARGE SCALE GENOMIC DNA]</scope>
    <source>
        <strain evidence="2">cv. MD2</strain>
        <tissue evidence="1">Leaf</tissue>
    </source>
</reference>